<comment type="similarity">
    <text evidence="2">Belongs to the GSP G family.</text>
</comment>
<evidence type="ECO:0000256" key="2">
    <source>
        <dbReference type="ARBA" id="ARBA00009984"/>
    </source>
</evidence>
<dbReference type="InterPro" id="IPR045584">
    <property type="entry name" value="Pilin-like"/>
</dbReference>
<organism evidence="12 14">
    <name type="scientific">Aquirhabdus parva</name>
    <dbReference type="NCBI Taxonomy" id="2283318"/>
    <lineage>
        <taxon>Bacteria</taxon>
        <taxon>Pseudomonadati</taxon>
        <taxon>Pseudomonadota</taxon>
        <taxon>Gammaproteobacteria</taxon>
        <taxon>Moraxellales</taxon>
        <taxon>Moraxellaceae</taxon>
        <taxon>Aquirhabdus</taxon>
    </lineage>
</organism>
<dbReference type="GO" id="GO:0005886">
    <property type="term" value="C:plasma membrane"/>
    <property type="evidence" value="ECO:0007669"/>
    <property type="project" value="UniProtKB-SubCell"/>
</dbReference>
<keyword evidence="4" id="KW-1003">Cell membrane</keyword>
<keyword evidence="7 10" id="KW-0812">Transmembrane</keyword>
<comment type="subcellular location">
    <subcellularLocation>
        <location evidence="1">Cell inner membrane</location>
        <topology evidence="1">Single-pass membrane protein</topology>
    </subcellularLocation>
</comment>
<dbReference type="GO" id="GO:0015627">
    <property type="term" value="C:type II protein secretion system complex"/>
    <property type="evidence" value="ECO:0007669"/>
    <property type="project" value="InterPro"/>
</dbReference>
<dbReference type="InterPro" id="IPR010054">
    <property type="entry name" value="Type2_sec_GspG"/>
</dbReference>
<keyword evidence="8 10" id="KW-1133">Transmembrane helix</keyword>
<feature type="transmembrane region" description="Helical" evidence="10">
    <location>
        <begin position="12"/>
        <end position="35"/>
    </location>
</feature>
<dbReference type="InterPro" id="IPR012902">
    <property type="entry name" value="N_methyl_site"/>
</dbReference>
<dbReference type="SUPFAM" id="SSF54523">
    <property type="entry name" value="Pili subunits"/>
    <property type="match status" value="1"/>
</dbReference>
<evidence type="ECO:0000256" key="8">
    <source>
        <dbReference type="ARBA" id="ARBA00022989"/>
    </source>
</evidence>
<accession>A0A345P2G3</accession>
<evidence type="ECO:0000313" key="13">
    <source>
        <dbReference type="EMBL" id="AXI01478.1"/>
    </source>
</evidence>
<evidence type="ECO:0000256" key="10">
    <source>
        <dbReference type="SAM" id="Phobius"/>
    </source>
</evidence>
<gene>
    <name evidence="12" type="primary">gspG</name>
    <name evidence="12" type="ORF">HYN46_00295</name>
    <name evidence="13" type="ORF">HYN46_00325</name>
</gene>
<dbReference type="PRINTS" id="PR00813">
    <property type="entry name" value="BCTERIALGSPG"/>
</dbReference>
<dbReference type="InterPro" id="IPR013545">
    <property type="entry name" value="T2SS_protein-GspG_C"/>
</dbReference>
<evidence type="ECO:0000313" key="14">
    <source>
        <dbReference type="Proteomes" id="UP000253940"/>
    </source>
</evidence>
<evidence type="ECO:0000256" key="1">
    <source>
        <dbReference type="ARBA" id="ARBA00004377"/>
    </source>
</evidence>
<name>A0A345P2G3_9GAMM</name>
<evidence type="ECO:0000256" key="6">
    <source>
        <dbReference type="ARBA" id="ARBA00022519"/>
    </source>
</evidence>
<dbReference type="Proteomes" id="UP000253940">
    <property type="component" value="Chromosome"/>
</dbReference>
<evidence type="ECO:0000259" key="11">
    <source>
        <dbReference type="Pfam" id="PF08334"/>
    </source>
</evidence>
<keyword evidence="5" id="KW-0488">Methylation</keyword>
<evidence type="ECO:0000256" key="7">
    <source>
        <dbReference type="ARBA" id="ARBA00022692"/>
    </source>
</evidence>
<dbReference type="PROSITE" id="PS00409">
    <property type="entry name" value="PROKAR_NTER_METHYL"/>
    <property type="match status" value="1"/>
</dbReference>
<dbReference type="AlphaFoldDB" id="A0A345P2G3"/>
<keyword evidence="14" id="KW-1185">Reference proteome</keyword>
<dbReference type="Gene3D" id="3.30.700.10">
    <property type="entry name" value="Glycoprotein, Type 4 Pilin"/>
    <property type="match status" value="1"/>
</dbReference>
<dbReference type="EMBL" id="CP031222">
    <property type="protein sequence ID" value="AXI01478.1"/>
    <property type="molecule type" value="Genomic_DNA"/>
</dbReference>
<dbReference type="NCBIfam" id="TIGR01710">
    <property type="entry name" value="typeII_sec_gspG"/>
    <property type="match status" value="1"/>
</dbReference>
<protein>
    <recommendedName>
        <fullName evidence="3">Type II secretion system core protein G</fullName>
    </recommendedName>
</protein>
<dbReference type="GO" id="GO:0015628">
    <property type="term" value="P:protein secretion by the type II secretion system"/>
    <property type="evidence" value="ECO:0007669"/>
    <property type="project" value="InterPro"/>
</dbReference>
<dbReference type="NCBIfam" id="TIGR02532">
    <property type="entry name" value="IV_pilin_GFxxxE"/>
    <property type="match status" value="1"/>
</dbReference>
<feature type="domain" description="Type II secretion system protein GspG C-terminal" evidence="11">
    <location>
        <begin position="33"/>
        <end position="140"/>
    </location>
</feature>
<dbReference type="Pfam" id="PF07963">
    <property type="entry name" value="N_methyl"/>
    <property type="match status" value="1"/>
</dbReference>
<dbReference type="Pfam" id="PF08334">
    <property type="entry name" value="T2SSG"/>
    <property type="match status" value="1"/>
</dbReference>
<dbReference type="KEGG" id="mbah:HYN46_00295"/>
<dbReference type="InterPro" id="IPR000983">
    <property type="entry name" value="Bac_GSPG_pilin"/>
</dbReference>
<evidence type="ECO:0000256" key="3">
    <source>
        <dbReference type="ARBA" id="ARBA00020042"/>
    </source>
</evidence>
<proteinExistence type="inferred from homology"/>
<keyword evidence="6" id="KW-0997">Cell inner membrane</keyword>
<dbReference type="EMBL" id="CP031222">
    <property type="protein sequence ID" value="AXI01472.1"/>
    <property type="molecule type" value="Genomic_DNA"/>
</dbReference>
<dbReference type="KEGG" id="mbah:HYN46_00325"/>
<dbReference type="RefSeq" id="WP_114897584.1">
    <property type="nucleotide sequence ID" value="NZ_CP031222.1"/>
</dbReference>
<dbReference type="PANTHER" id="PTHR30093">
    <property type="entry name" value="GENERAL SECRETION PATHWAY PROTEIN G"/>
    <property type="match status" value="1"/>
</dbReference>
<evidence type="ECO:0000256" key="9">
    <source>
        <dbReference type="ARBA" id="ARBA00023136"/>
    </source>
</evidence>
<reference evidence="12 14" key="1">
    <citation type="submission" date="2018-07" db="EMBL/GenBank/DDBJ databases">
        <title>Genome sequencing of Moraxellaceae gen. HYN0046.</title>
        <authorList>
            <person name="Kim M."/>
            <person name="Yi H."/>
        </authorList>
    </citation>
    <scope>NUCLEOTIDE SEQUENCE [LARGE SCALE GENOMIC DNA]</scope>
    <source>
        <strain evidence="12 14">HYN0046</strain>
    </source>
</reference>
<sequence length="140" mass="15341">MVNLKQVQRGFTLLELMIVLVIIGLLAGIIGPNLFKNLEKSEKTTARAQIDAFTKAIDQYRLDTGSYPDKSTGLKALSTAPAGAQNWNGPYLKKVPLDPWGSPYQYQYPGTHNTTEYDVYSWGKDKAAGGSDDGADIGNW</sequence>
<evidence type="ECO:0000313" key="12">
    <source>
        <dbReference type="EMBL" id="AXI01472.1"/>
    </source>
</evidence>
<evidence type="ECO:0000256" key="5">
    <source>
        <dbReference type="ARBA" id="ARBA00022481"/>
    </source>
</evidence>
<keyword evidence="9 10" id="KW-0472">Membrane</keyword>
<dbReference type="PANTHER" id="PTHR30093:SF45">
    <property type="entry name" value="TYPE II SECRETION SYSTEM CORE PROTEIN G"/>
    <property type="match status" value="1"/>
</dbReference>
<evidence type="ECO:0000256" key="4">
    <source>
        <dbReference type="ARBA" id="ARBA00022475"/>
    </source>
</evidence>
<dbReference type="OrthoDB" id="9795612at2"/>